<dbReference type="GO" id="GO:0010961">
    <property type="term" value="P:intracellular magnesium ion homeostasis"/>
    <property type="evidence" value="ECO:0007669"/>
    <property type="project" value="TreeGrafter"/>
</dbReference>
<dbReference type="Pfam" id="PF01544">
    <property type="entry name" value="CorA"/>
    <property type="match status" value="1"/>
</dbReference>
<dbReference type="OrthoDB" id="29879at2759"/>
<evidence type="ECO:0000313" key="3">
    <source>
        <dbReference type="Proteomes" id="UP000054144"/>
    </source>
</evidence>
<keyword evidence="1" id="KW-0472">Membrane</keyword>
<feature type="transmembrane region" description="Helical" evidence="1">
    <location>
        <begin position="300"/>
        <end position="319"/>
    </location>
</feature>
<keyword evidence="1" id="KW-1133">Transmembrane helix</keyword>
<keyword evidence="1" id="KW-0812">Transmembrane</keyword>
<dbReference type="InterPro" id="IPR002523">
    <property type="entry name" value="MgTranspt_CorA/ZnTranspt_ZntB"/>
</dbReference>
<feature type="non-terminal residue" evidence="2">
    <location>
        <position position="373"/>
    </location>
</feature>
<dbReference type="GO" id="GO:0016020">
    <property type="term" value="C:membrane"/>
    <property type="evidence" value="ECO:0007669"/>
    <property type="project" value="InterPro"/>
</dbReference>
<reference evidence="2 3" key="1">
    <citation type="journal article" date="2015" name="Fungal Genet. Biol.">
        <title>Evolution of novel wood decay mechanisms in Agaricales revealed by the genome sequences of Fistulina hepatica and Cylindrobasidium torrendii.</title>
        <authorList>
            <person name="Floudas D."/>
            <person name="Held B.W."/>
            <person name="Riley R."/>
            <person name="Nagy L.G."/>
            <person name="Koehler G."/>
            <person name="Ransdell A.S."/>
            <person name="Younus H."/>
            <person name="Chow J."/>
            <person name="Chiniquy J."/>
            <person name="Lipzen A."/>
            <person name="Tritt A."/>
            <person name="Sun H."/>
            <person name="Haridas S."/>
            <person name="LaButti K."/>
            <person name="Ohm R.A."/>
            <person name="Kues U."/>
            <person name="Blanchette R.A."/>
            <person name="Grigoriev I.V."/>
            <person name="Minto R.E."/>
            <person name="Hibbett D.S."/>
        </authorList>
    </citation>
    <scope>NUCLEOTIDE SEQUENCE [LARGE SCALE GENOMIC DNA]</scope>
    <source>
        <strain evidence="2 3">ATCC 64428</strain>
    </source>
</reference>
<feature type="non-terminal residue" evidence="2">
    <location>
        <position position="1"/>
    </location>
</feature>
<dbReference type="Proteomes" id="UP000054144">
    <property type="component" value="Unassembled WGS sequence"/>
</dbReference>
<evidence type="ECO:0000256" key="1">
    <source>
        <dbReference type="SAM" id="Phobius"/>
    </source>
</evidence>
<organism evidence="2 3">
    <name type="scientific">Fistulina hepatica ATCC 64428</name>
    <dbReference type="NCBI Taxonomy" id="1128425"/>
    <lineage>
        <taxon>Eukaryota</taxon>
        <taxon>Fungi</taxon>
        <taxon>Dikarya</taxon>
        <taxon>Basidiomycota</taxon>
        <taxon>Agaricomycotina</taxon>
        <taxon>Agaricomycetes</taxon>
        <taxon>Agaricomycetidae</taxon>
        <taxon>Agaricales</taxon>
        <taxon>Fistulinaceae</taxon>
        <taxon>Fistulina</taxon>
    </lineage>
</organism>
<dbReference type="SUPFAM" id="SSF143865">
    <property type="entry name" value="CorA soluble domain-like"/>
    <property type="match status" value="1"/>
</dbReference>
<dbReference type="GO" id="GO:0015095">
    <property type="term" value="F:magnesium ion transmembrane transporter activity"/>
    <property type="evidence" value="ECO:0007669"/>
    <property type="project" value="InterPro"/>
</dbReference>
<dbReference type="Gene3D" id="3.30.460.20">
    <property type="entry name" value="CorA soluble domain-like"/>
    <property type="match status" value="1"/>
</dbReference>
<dbReference type="InterPro" id="IPR045861">
    <property type="entry name" value="CorA_cytoplasmic_dom"/>
</dbReference>
<dbReference type="EMBL" id="KN881618">
    <property type="protein sequence ID" value="KIY53379.1"/>
    <property type="molecule type" value="Genomic_DNA"/>
</dbReference>
<dbReference type="PANTHER" id="PTHR21535">
    <property type="entry name" value="MAGNESIUM AND COBALT TRANSPORT PROTEIN/MITOCHONDRIAL IMPORT INNER MEMBRANE TRANSLOCASE SUBUNIT TIM8"/>
    <property type="match status" value="1"/>
</dbReference>
<dbReference type="Gene3D" id="1.20.58.340">
    <property type="entry name" value="Magnesium transport protein CorA, transmembrane region"/>
    <property type="match status" value="1"/>
</dbReference>
<keyword evidence="3" id="KW-1185">Reference proteome</keyword>
<dbReference type="PANTHER" id="PTHR21535:SF90">
    <property type="entry name" value="CORA METAL ION TRANSPORTER"/>
    <property type="match status" value="1"/>
</dbReference>
<dbReference type="CDD" id="cd12829">
    <property type="entry name" value="Alr1p-like"/>
    <property type="match status" value="1"/>
</dbReference>
<evidence type="ECO:0000313" key="2">
    <source>
        <dbReference type="EMBL" id="KIY53379.1"/>
    </source>
</evidence>
<dbReference type="InterPro" id="IPR044089">
    <property type="entry name" value="Alr1-like"/>
</dbReference>
<feature type="transmembrane region" description="Helical" evidence="1">
    <location>
        <begin position="339"/>
        <end position="362"/>
    </location>
</feature>
<name>A0A0D7ANQ2_9AGAR</name>
<accession>A0A0D7ANQ2</accession>
<proteinExistence type="predicted"/>
<evidence type="ECO:0008006" key="4">
    <source>
        <dbReference type="Google" id="ProtNLM"/>
    </source>
</evidence>
<protein>
    <recommendedName>
        <fullName evidence="4">Cora-domain-containing protein</fullName>
    </recommendedName>
</protein>
<sequence length="373" mass="41802">PKAWLLDVASPTWEDIRSIGKLLHLHPLTLEDILRREPREKFEHYTRLGYHFVSFRTIESRAKGSPLHTLEGEIGEANVYLVVSKEGACVSTILVCFVLMTGEEHIDRVRNRIFKLDEVASMSSEWISHSILDSIVDSFFPYLEEIEKEVLTIEDIIFLWARLFPQSAAGGSGSGPPMNPTSTTLHRMARTRRLVTQLLRLLGVKSEVVARITKRLLTSEGSLSVTDGRAGDATKREIGQAQLQQQVEIAIYMGDVQDHILTLHHAFADYERALSQAHPLYLSQLRTGVAMTKQGTDKELMRLSSISIGVLLIQTLIGVCSMNVNIPKNRHAAGSPFNAFGIVIAIGCVFTAMYLTLVWWWWQRAKGKRGAAL</sequence>
<dbReference type="AlphaFoldDB" id="A0A0D7ANQ2"/>
<gene>
    <name evidence="2" type="ORF">FISHEDRAFT_20220</name>
</gene>